<evidence type="ECO:0000313" key="2">
    <source>
        <dbReference type="EMBL" id="RXZ60873.1"/>
    </source>
</evidence>
<keyword evidence="3" id="KW-1185">Reference proteome</keyword>
<protein>
    <submittedName>
        <fullName evidence="2">GDSL family lipase</fullName>
    </submittedName>
</protein>
<dbReference type="InterPro" id="IPR051532">
    <property type="entry name" value="Ester_Hydrolysis_Enzymes"/>
</dbReference>
<feature type="domain" description="SGNH hydrolase-type esterase" evidence="1">
    <location>
        <begin position="14"/>
        <end position="189"/>
    </location>
</feature>
<comment type="caution">
    <text evidence="2">The sequence shown here is derived from an EMBL/GenBank/DDBJ whole genome shotgun (WGS) entry which is preliminary data.</text>
</comment>
<dbReference type="RefSeq" id="WP_129222984.1">
    <property type="nucleotide sequence ID" value="NZ_SDOZ01000002.1"/>
</dbReference>
<name>A0A4Q2KBX2_9FIRM</name>
<dbReference type="PANTHER" id="PTHR30383">
    <property type="entry name" value="THIOESTERASE 1/PROTEASE 1/LYSOPHOSPHOLIPASE L1"/>
    <property type="match status" value="1"/>
</dbReference>
<dbReference type="SUPFAM" id="SSF52266">
    <property type="entry name" value="SGNH hydrolase"/>
    <property type="match status" value="1"/>
</dbReference>
<sequence length="203" mass="23202">MLTIHSGARVLFDGDSVTDCGRDRQDRHSLSGYNDKIARNAHAGVEFFNRGISGDRSKDLLARIESDLRDTKPDVVSILIGINDTWRRYDENDPTTALAYEQNMRGILKTVRAFGAKIILLEPFLLPTLERFQIFREDLDFKIDAARKLAREFADAYVPLDGLFAEETLTTEPALLSFDSVHPTELGNEKIARWWLERVRFEV</sequence>
<dbReference type="OrthoDB" id="9794725at2"/>
<dbReference type="Gene3D" id="3.40.50.1110">
    <property type="entry name" value="SGNH hydrolase"/>
    <property type="match status" value="1"/>
</dbReference>
<dbReference type="InterPro" id="IPR013830">
    <property type="entry name" value="SGNH_hydro"/>
</dbReference>
<dbReference type="Pfam" id="PF13472">
    <property type="entry name" value="Lipase_GDSL_2"/>
    <property type="match status" value="1"/>
</dbReference>
<accession>A0A4Q2KBX2</accession>
<dbReference type="GO" id="GO:0004622">
    <property type="term" value="F:phosphatidylcholine lysophospholipase activity"/>
    <property type="evidence" value="ECO:0007669"/>
    <property type="project" value="TreeGrafter"/>
</dbReference>
<proteinExistence type="predicted"/>
<evidence type="ECO:0000259" key="1">
    <source>
        <dbReference type="Pfam" id="PF13472"/>
    </source>
</evidence>
<reference evidence="2 3" key="1">
    <citation type="journal article" date="2019" name="Gut">
        <title>Antibiotics-induced monodominance of a novel gut bacterial order.</title>
        <authorList>
            <person name="Hildebrand F."/>
            <person name="Moitinho-Silva L."/>
            <person name="Blasche S."/>
            <person name="Jahn M.T."/>
            <person name="Gossmann T.I."/>
            <person name="Heuerta-Cepas J."/>
            <person name="Hercog R."/>
            <person name="Luetge M."/>
            <person name="Bahram M."/>
            <person name="Pryszlak A."/>
            <person name="Alves R.J."/>
            <person name="Waszak S.M."/>
            <person name="Zhu A."/>
            <person name="Ye L."/>
            <person name="Costea P.I."/>
            <person name="Aalvink S."/>
            <person name="Belzer C."/>
            <person name="Forslund S.K."/>
            <person name="Sunagawa S."/>
            <person name="Hentschel U."/>
            <person name="Merten C."/>
            <person name="Patil K.R."/>
            <person name="Benes V."/>
            <person name="Bork P."/>
        </authorList>
    </citation>
    <scope>NUCLEOTIDE SEQUENCE [LARGE SCALE GENOMIC DNA]</scope>
    <source>
        <strain evidence="2 3">HDS1380</strain>
    </source>
</reference>
<gene>
    <name evidence="2" type="ORF">ESZ91_00345</name>
</gene>
<organism evidence="2 3">
    <name type="scientific">Candidatus Borkfalkia ceftriaxoniphila</name>
    <dbReference type="NCBI Taxonomy" id="2508949"/>
    <lineage>
        <taxon>Bacteria</taxon>
        <taxon>Bacillati</taxon>
        <taxon>Bacillota</taxon>
        <taxon>Clostridia</taxon>
        <taxon>Christensenellales</taxon>
        <taxon>Christensenellaceae</taxon>
        <taxon>Candidatus Borkfalkia</taxon>
    </lineage>
</organism>
<dbReference type="PANTHER" id="PTHR30383:SF5">
    <property type="entry name" value="SGNH HYDROLASE-TYPE ESTERASE DOMAIN-CONTAINING PROTEIN"/>
    <property type="match status" value="1"/>
</dbReference>
<dbReference type="Proteomes" id="UP000291269">
    <property type="component" value="Unassembled WGS sequence"/>
</dbReference>
<dbReference type="InterPro" id="IPR036514">
    <property type="entry name" value="SGNH_hydro_sf"/>
</dbReference>
<dbReference type="AlphaFoldDB" id="A0A4Q2KBX2"/>
<dbReference type="EMBL" id="SDOZ01000002">
    <property type="protein sequence ID" value="RXZ60873.1"/>
    <property type="molecule type" value="Genomic_DNA"/>
</dbReference>
<evidence type="ECO:0000313" key="3">
    <source>
        <dbReference type="Proteomes" id="UP000291269"/>
    </source>
</evidence>